<evidence type="ECO:0000256" key="2">
    <source>
        <dbReference type="ARBA" id="ARBA00022490"/>
    </source>
</evidence>
<comment type="similarity">
    <text evidence="7">Belongs to the MraZ family.</text>
</comment>
<dbReference type="InterPro" id="IPR038619">
    <property type="entry name" value="MraZ_sf"/>
</dbReference>
<feature type="domain" description="SpoVT-AbrB" evidence="9">
    <location>
        <begin position="7"/>
        <end position="57"/>
    </location>
</feature>
<dbReference type="InterPro" id="IPR003444">
    <property type="entry name" value="MraZ"/>
</dbReference>
<keyword evidence="2 7" id="KW-0963">Cytoplasm</keyword>
<keyword evidence="10" id="KW-0132">Cell division</keyword>
<evidence type="ECO:0000256" key="8">
    <source>
        <dbReference type="SAM" id="MobiDB-lite"/>
    </source>
</evidence>
<feature type="region of interest" description="Disordered" evidence="8">
    <location>
        <begin position="132"/>
        <end position="158"/>
    </location>
</feature>
<dbReference type="InterPro" id="IPR037914">
    <property type="entry name" value="SpoVT-AbrB_sf"/>
</dbReference>
<evidence type="ECO:0000256" key="3">
    <source>
        <dbReference type="ARBA" id="ARBA00022737"/>
    </source>
</evidence>
<evidence type="ECO:0000259" key="9">
    <source>
        <dbReference type="PROSITE" id="PS51740"/>
    </source>
</evidence>
<dbReference type="NCBIfam" id="NF001477">
    <property type="entry name" value="PRK00326.2-4"/>
    <property type="match status" value="1"/>
</dbReference>
<dbReference type="PANTHER" id="PTHR34701">
    <property type="entry name" value="TRANSCRIPTIONAL REGULATOR MRAZ"/>
    <property type="match status" value="1"/>
</dbReference>
<dbReference type="CDD" id="cd16321">
    <property type="entry name" value="MraZ_C"/>
    <property type="match status" value="1"/>
</dbReference>
<dbReference type="InterPro" id="IPR035644">
    <property type="entry name" value="MraZ_C"/>
</dbReference>
<accession>A0ABQ0NVT2</accession>
<reference evidence="10" key="1">
    <citation type="submission" date="2013-04" db="EMBL/GenBank/DDBJ databases">
        <title>The genome sequencing project of 58 acetic acid bacteria.</title>
        <authorList>
            <person name="Okamoto-Kainuma A."/>
            <person name="Ishikawa M."/>
            <person name="Umino S."/>
            <person name="Koizumi Y."/>
            <person name="Shiwa Y."/>
            <person name="Yoshikawa H."/>
            <person name="Matsutani M."/>
            <person name="Matsushita K."/>
        </authorList>
    </citation>
    <scope>NUCLEOTIDE SEQUENCE</scope>
    <source>
        <strain evidence="10">DSM 15669</strain>
    </source>
</reference>
<proteinExistence type="inferred from homology"/>
<evidence type="ECO:0000256" key="7">
    <source>
        <dbReference type="HAMAP-Rule" id="MF_01008"/>
    </source>
</evidence>
<dbReference type="InterPro" id="IPR007159">
    <property type="entry name" value="SpoVT-AbrB_dom"/>
</dbReference>
<gene>
    <name evidence="7" type="primary">mraZ</name>
    <name evidence="10" type="ORF">AA15669_0024</name>
</gene>
<keyword evidence="10" id="KW-0131">Cell cycle</keyword>
<comment type="caution">
    <text evidence="10">The sequence shown here is derived from an EMBL/GenBank/DDBJ whole genome shotgun (WGS) entry which is preliminary data.</text>
</comment>
<dbReference type="SUPFAM" id="SSF89447">
    <property type="entry name" value="AbrB/MazE/MraZ-like"/>
    <property type="match status" value="1"/>
</dbReference>
<dbReference type="HAMAP" id="MF_01008">
    <property type="entry name" value="MraZ"/>
    <property type="match status" value="1"/>
</dbReference>
<keyword evidence="6 7" id="KW-0804">Transcription</keyword>
<dbReference type="PROSITE" id="PS51740">
    <property type="entry name" value="SPOVT_ABRB"/>
    <property type="match status" value="2"/>
</dbReference>
<name>A0ABQ0NVT2_9PROT</name>
<sequence length="158" mass="17459">MTMFLGTHPSRIDSKGRLSIPAPFRAVLKQKNAGEDASVILRPSHLHACVEGWTADTFSTLSESLMEHDPFSSEFEDLSVSLYADAYPVNCDPEGRISLPKSLKQHASLAGAIVFMGLGRIFQIWSPEAAEKRRQDARKRSKKIGQLSPSHPQKEARG</sequence>
<evidence type="ECO:0000313" key="10">
    <source>
        <dbReference type="EMBL" id="GBQ04538.1"/>
    </source>
</evidence>
<dbReference type="Proteomes" id="UP001062901">
    <property type="component" value="Unassembled WGS sequence"/>
</dbReference>
<feature type="domain" description="SpoVT-AbrB" evidence="9">
    <location>
        <begin position="86"/>
        <end position="129"/>
    </location>
</feature>
<dbReference type="CDD" id="cd16320">
    <property type="entry name" value="MraZ_N"/>
    <property type="match status" value="1"/>
</dbReference>
<dbReference type="RefSeq" id="WP_026294139.1">
    <property type="nucleotide sequence ID" value="NZ_BAQD01000001.1"/>
</dbReference>
<keyword evidence="4 7" id="KW-0805">Transcription regulation</keyword>
<dbReference type="InterPro" id="IPR035642">
    <property type="entry name" value="MraZ_N"/>
</dbReference>
<evidence type="ECO:0000256" key="6">
    <source>
        <dbReference type="ARBA" id="ARBA00023163"/>
    </source>
</evidence>
<evidence type="ECO:0000313" key="11">
    <source>
        <dbReference type="Proteomes" id="UP001062901"/>
    </source>
</evidence>
<dbReference type="GO" id="GO:0051301">
    <property type="term" value="P:cell division"/>
    <property type="evidence" value="ECO:0007669"/>
    <property type="project" value="UniProtKB-KW"/>
</dbReference>
<comment type="subunit">
    <text evidence="7">Forms oligomers.</text>
</comment>
<dbReference type="Pfam" id="PF02381">
    <property type="entry name" value="MraZ"/>
    <property type="match status" value="2"/>
</dbReference>
<dbReference type="InterPro" id="IPR020603">
    <property type="entry name" value="MraZ_dom"/>
</dbReference>
<evidence type="ECO:0000256" key="4">
    <source>
        <dbReference type="ARBA" id="ARBA00023015"/>
    </source>
</evidence>
<keyword evidence="5 7" id="KW-0238">DNA-binding</keyword>
<protein>
    <recommendedName>
        <fullName evidence="1 7">Transcriptional regulator MraZ</fullName>
    </recommendedName>
</protein>
<dbReference type="EMBL" id="BAQD01000001">
    <property type="protein sequence ID" value="GBQ04538.1"/>
    <property type="molecule type" value="Genomic_DNA"/>
</dbReference>
<keyword evidence="11" id="KW-1185">Reference proteome</keyword>
<evidence type="ECO:0000256" key="5">
    <source>
        <dbReference type="ARBA" id="ARBA00023125"/>
    </source>
</evidence>
<dbReference type="Gene3D" id="3.40.1550.20">
    <property type="entry name" value="Transcriptional regulator MraZ domain"/>
    <property type="match status" value="1"/>
</dbReference>
<comment type="subcellular location">
    <subcellularLocation>
        <location evidence="7">Cytoplasm</location>
        <location evidence="7">Nucleoid</location>
    </subcellularLocation>
</comment>
<dbReference type="PANTHER" id="PTHR34701:SF1">
    <property type="entry name" value="TRANSCRIPTIONAL REGULATOR MRAZ"/>
    <property type="match status" value="1"/>
</dbReference>
<organism evidence="10 11">
    <name type="scientific">Saccharibacter floricola DSM 15669</name>
    <dbReference type="NCBI Taxonomy" id="1123227"/>
    <lineage>
        <taxon>Bacteria</taxon>
        <taxon>Pseudomonadati</taxon>
        <taxon>Pseudomonadota</taxon>
        <taxon>Alphaproteobacteria</taxon>
        <taxon>Acetobacterales</taxon>
        <taxon>Acetobacteraceae</taxon>
        <taxon>Saccharibacter</taxon>
    </lineage>
</organism>
<evidence type="ECO:0000256" key="1">
    <source>
        <dbReference type="ARBA" id="ARBA00013860"/>
    </source>
</evidence>
<keyword evidence="3" id="KW-0677">Repeat</keyword>